<dbReference type="EC" id="5.4.99.12" evidence="4"/>
<evidence type="ECO:0000313" key="9">
    <source>
        <dbReference type="EMBL" id="MBR7825336.1"/>
    </source>
</evidence>
<evidence type="ECO:0000256" key="3">
    <source>
        <dbReference type="ARBA" id="ARBA00023235"/>
    </source>
</evidence>
<dbReference type="Gene3D" id="3.30.70.660">
    <property type="entry name" value="Pseudouridine synthase I, catalytic domain, C-terminal subdomain"/>
    <property type="match status" value="1"/>
</dbReference>
<accession>A0A941E561</accession>
<comment type="caution">
    <text evidence="9">The sequence shown here is derived from an EMBL/GenBank/DDBJ whole genome shotgun (WGS) entry which is preliminary data.</text>
</comment>
<dbReference type="GO" id="GO:0031119">
    <property type="term" value="P:tRNA pseudouridine synthesis"/>
    <property type="evidence" value="ECO:0007669"/>
    <property type="project" value="UniProtKB-UniRule"/>
</dbReference>
<evidence type="ECO:0000259" key="8">
    <source>
        <dbReference type="Pfam" id="PF01416"/>
    </source>
</evidence>
<dbReference type="PIRSF" id="PIRSF001430">
    <property type="entry name" value="tRNA_psdUrid_synth"/>
    <property type="match status" value="1"/>
</dbReference>
<evidence type="ECO:0000256" key="2">
    <source>
        <dbReference type="ARBA" id="ARBA00022694"/>
    </source>
</evidence>
<protein>
    <recommendedName>
        <fullName evidence="4">tRNA pseudouridine synthase A</fullName>
        <ecNumber evidence="4">5.4.99.12</ecNumber>
    </recommendedName>
    <alternativeName>
        <fullName evidence="4">tRNA pseudouridine(38-40) synthase</fullName>
    </alternativeName>
    <alternativeName>
        <fullName evidence="4">tRNA pseudouridylate synthase I</fullName>
    </alternativeName>
    <alternativeName>
        <fullName evidence="4">tRNA-uridine isomerase I</fullName>
    </alternativeName>
</protein>
<comment type="caution">
    <text evidence="4">Lacks conserved residue(s) required for the propagation of feature annotation.</text>
</comment>
<dbReference type="SUPFAM" id="SSF55120">
    <property type="entry name" value="Pseudouridine synthase"/>
    <property type="match status" value="1"/>
</dbReference>
<comment type="function">
    <text evidence="4">Formation of pseudouridine at positions 38, 39 and 40 in the anticodon stem and loop of transfer RNAs.</text>
</comment>
<dbReference type="InterPro" id="IPR020097">
    <property type="entry name" value="PsdUridine_synth_TruA_a/b_dom"/>
</dbReference>
<dbReference type="GO" id="GO:0003723">
    <property type="term" value="F:RNA binding"/>
    <property type="evidence" value="ECO:0007669"/>
    <property type="project" value="InterPro"/>
</dbReference>
<feature type="active site" description="Nucleophile" evidence="4 5">
    <location>
        <position position="54"/>
    </location>
</feature>
<evidence type="ECO:0000256" key="6">
    <source>
        <dbReference type="PIRSR" id="PIRSR001430-2"/>
    </source>
</evidence>
<dbReference type="Gene3D" id="3.30.70.580">
    <property type="entry name" value="Pseudouridine synthase I, catalytic domain, N-terminal subdomain"/>
    <property type="match status" value="1"/>
</dbReference>
<evidence type="ECO:0000256" key="4">
    <source>
        <dbReference type="HAMAP-Rule" id="MF_00171"/>
    </source>
</evidence>
<dbReference type="GO" id="GO:0160147">
    <property type="term" value="F:tRNA pseudouridine(38-40) synthase activity"/>
    <property type="evidence" value="ECO:0007669"/>
    <property type="project" value="UniProtKB-EC"/>
</dbReference>
<dbReference type="Pfam" id="PF01416">
    <property type="entry name" value="PseudoU_synth_1"/>
    <property type="match status" value="2"/>
</dbReference>
<dbReference type="HAMAP" id="MF_00171">
    <property type="entry name" value="TruA"/>
    <property type="match status" value="1"/>
</dbReference>
<proteinExistence type="inferred from homology"/>
<dbReference type="PANTHER" id="PTHR11142">
    <property type="entry name" value="PSEUDOURIDYLATE SYNTHASE"/>
    <property type="match status" value="1"/>
</dbReference>
<sequence length="271" mass="30395">MRVRLDLAYDGTEFAGWARQRSGVRTVQQVLEEALTAILRVAEPVALTVAGRTDSGVHASGQVAHFDLPEGVWSAHREKLLRRLAGKLPMDVRVYRAERAPAGFDARFAAVSRRYVYRVCDSREGTLPIRRGFVLWHNRALDVDLLNEASRLLLGEHDFAAYCKKREGATTIRRLLDVHWERTRPDEVEATVEADAFCHSMVRALVAALLMAGDGRCAPGFPAEVLFTKERHPSVNVLPPHGLTLEEVRYPTESELAARVTETRRMRTLGC</sequence>
<keyword evidence="2 4" id="KW-0819">tRNA processing</keyword>
<dbReference type="EMBL" id="JAGSOH010000005">
    <property type="protein sequence ID" value="MBR7825336.1"/>
    <property type="molecule type" value="Genomic_DNA"/>
</dbReference>
<evidence type="ECO:0000256" key="7">
    <source>
        <dbReference type="RuleBase" id="RU003792"/>
    </source>
</evidence>
<feature type="binding site" evidence="4 6">
    <location>
        <position position="115"/>
    </location>
    <ligand>
        <name>substrate</name>
    </ligand>
</feature>
<evidence type="ECO:0000256" key="1">
    <source>
        <dbReference type="ARBA" id="ARBA00009375"/>
    </source>
</evidence>
<evidence type="ECO:0000313" key="10">
    <source>
        <dbReference type="Proteomes" id="UP000676325"/>
    </source>
</evidence>
<dbReference type="InterPro" id="IPR020103">
    <property type="entry name" value="PsdUridine_synth_cat_dom_sf"/>
</dbReference>
<comment type="catalytic activity">
    <reaction evidence="4 7">
        <text>uridine(38/39/40) in tRNA = pseudouridine(38/39/40) in tRNA</text>
        <dbReference type="Rhea" id="RHEA:22376"/>
        <dbReference type="Rhea" id="RHEA-COMP:10085"/>
        <dbReference type="Rhea" id="RHEA-COMP:10087"/>
        <dbReference type="ChEBI" id="CHEBI:65314"/>
        <dbReference type="ChEBI" id="CHEBI:65315"/>
        <dbReference type="EC" id="5.4.99.12"/>
    </reaction>
</comment>
<feature type="domain" description="Pseudouridine synthase I TruA alpha/beta" evidence="8">
    <location>
        <begin position="8"/>
        <end position="108"/>
    </location>
</feature>
<dbReference type="AlphaFoldDB" id="A0A941E561"/>
<comment type="subunit">
    <text evidence="4">Homodimer.</text>
</comment>
<reference evidence="9" key="1">
    <citation type="submission" date="2021-04" db="EMBL/GenBank/DDBJ databases">
        <title>Genome based classification of Actinospica acidithermotolerans sp. nov., an actinobacterium isolated from an Indonesian hot spring.</title>
        <authorList>
            <person name="Kusuma A.B."/>
            <person name="Putra K.E."/>
            <person name="Nafisah S."/>
            <person name="Loh J."/>
            <person name="Nouioui I."/>
            <person name="Goodfellow M."/>
        </authorList>
    </citation>
    <scope>NUCLEOTIDE SEQUENCE</scope>
    <source>
        <strain evidence="9">MGRD01-02</strain>
    </source>
</reference>
<organism evidence="9 10">
    <name type="scientific">Actinospica acidithermotolerans</name>
    <dbReference type="NCBI Taxonomy" id="2828514"/>
    <lineage>
        <taxon>Bacteria</taxon>
        <taxon>Bacillati</taxon>
        <taxon>Actinomycetota</taxon>
        <taxon>Actinomycetes</taxon>
        <taxon>Catenulisporales</taxon>
        <taxon>Actinospicaceae</taxon>
        <taxon>Actinospica</taxon>
    </lineage>
</organism>
<dbReference type="FunFam" id="3.30.70.660:FF:000003">
    <property type="entry name" value="tRNA pseudouridine synthase A"/>
    <property type="match status" value="1"/>
</dbReference>
<dbReference type="NCBIfam" id="TIGR00071">
    <property type="entry name" value="hisT_truA"/>
    <property type="match status" value="1"/>
</dbReference>
<dbReference type="InterPro" id="IPR020094">
    <property type="entry name" value="TruA/RsuA/RluB/E/F_N"/>
</dbReference>
<keyword evidence="3 4" id="KW-0413">Isomerase</keyword>
<dbReference type="FunFam" id="3.30.70.580:FF:000008">
    <property type="entry name" value="tRNA pseudouridine synthase A"/>
    <property type="match status" value="1"/>
</dbReference>
<evidence type="ECO:0000256" key="5">
    <source>
        <dbReference type="PIRSR" id="PIRSR001430-1"/>
    </source>
</evidence>
<dbReference type="InterPro" id="IPR001406">
    <property type="entry name" value="PsdUridine_synth_TruA"/>
</dbReference>
<dbReference type="Proteomes" id="UP000676325">
    <property type="component" value="Unassembled WGS sequence"/>
</dbReference>
<dbReference type="InterPro" id="IPR020095">
    <property type="entry name" value="PsdUridine_synth_TruA_C"/>
</dbReference>
<gene>
    <name evidence="4 9" type="primary">truA</name>
    <name evidence="9" type="ORF">KDK95_03380</name>
</gene>
<keyword evidence="10" id="KW-1185">Reference proteome</keyword>
<name>A0A941E561_9ACTN</name>
<comment type="similarity">
    <text evidence="1 4 7">Belongs to the tRNA pseudouridine synthase TruA family.</text>
</comment>
<dbReference type="PANTHER" id="PTHR11142:SF0">
    <property type="entry name" value="TRNA PSEUDOURIDINE SYNTHASE-LIKE 1"/>
    <property type="match status" value="1"/>
</dbReference>
<dbReference type="CDD" id="cd02570">
    <property type="entry name" value="PseudoU_synth_EcTruA"/>
    <property type="match status" value="1"/>
</dbReference>
<feature type="domain" description="Pseudouridine synthase I TruA alpha/beta" evidence="8">
    <location>
        <begin position="149"/>
        <end position="251"/>
    </location>
</feature>